<dbReference type="Proteomes" id="UP000789920">
    <property type="component" value="Unassembled WGS sequence"/>
</dbReference>
<feature type="non-terminal residue" evidence="1">
    <location>
        <position position="160"/>
    </location>
</feature>
<evidence type="ECO:0000313" key="1">
    <source>
        <dbReference type="EMBL" id="CAG8789423.1"/>
    </source>
</evidence>
<reference evidence="1" key="1">
    <citation type="submission" date="2021-06" db="EMBL/GenBank/DDBJ databases">
        <authorList>
            <person name="Kallberg Y."/>
            <person name="Tangrot J."/>
            <person name="Rosling A."/>
        </authorList>
    </citation>
    <scope>NUCLEOTIDE SEQUENCE</scope>
    <source>
        <strain evidence="1">MA461A</strain>
    </source>
</reference>
<accession>A0ACA9REN9</accession>
<organism evidence="1 2">
    <name type="scientific">Racocetra persica</name>
    <dbReference type="NCBI Taxonomy" id="160502"/>
    <lineage>
        <taxon>Eukaryota</taxon>
        <taxon>Fungi</taxon>
        <taxon>Fungi incertae sedis</taxon>
        <taxon>Mucoromycota</taxon>
        <taxon>Glomeromycotina</taxon>
        <taxon>Glomeromycetes</taxon>
        <taxon>Diversisporales</taxon>
        <taxon>Gigasporaceae</taxon>
        <taxon>Racocetra</taxon>
    </lineage>
</organism>
<evidence type="ECO:0000313" key="2">
    <source>
        <dbReference type="Proteomes" id="UP000789920"/>
    </source>
</evidence>
<protein>
    <submittedName>
        <fullName evidence="1">5774_t:CDS:1</fullName>
    </submittedName>
</protein>
<keyword evidence="2" id="KW-1185">Reference proteome</keyword>
<proteinExistence type="predicted"/>
<sequence length="160" mass="18581">MSNLIPLECLQLILDNLKDDLYNTSSAANRCLSVKCHSQATSLLDAYISCLIQLNKVTLVEKGIVSLSIRPPMFNYVQFLKCLDLYELYMAIYDYKDYKLNGKKSRFPLSPKFNSVPRKRLPLKLDGTHLVTSDDCRLVLNFFFRENLGSLNHNDEYRWM</sequence>
<comment type="caution">
    <text evidence="1">The sequence shown here is derived from an EMBL/GenBank/DDBJ whole genome shotgun (WGS) entry which is preliminary data.</text>
</comment>
<dbReference type="EMBL" id="CAJVQC010050709">
    <property type="protein sequence ID" value="CAG8789423.1"/>
    <property type="molecule type" value="Genomic_DNA"/>
</dbReference>
<gene>
    <name evidence="1" type="ORF">RPERSI_LOCUS18888</name>
</gene>
<name>A0ACA9REN9_9GLOM</name>